<dbReference type="SUPFAM" id="SSF56925">
    <property type="entry name" value="OMPA-like"/>
    <property type="match status" value="1"/>
</dbReference>
<dbReference type="EMBL" id="FOAF01000006">
    <property type="protein sequence ID" value="SEM04287.1"/>
    <property type="molecule type" value="Genomic_DNA"/>
</dbReference>
<protein>
    <recommendedName>
        <fullName evidence="4">Outer membrane protein beta-barrel domain-containing protein</fullName>
    </recommendedName>
</protein>
<dbReference type="Proteomes" id="UP000199421">
    <property type="component" value="Unassembled WGS sequence"/>
</dbReference>
<dbReference type="InterPro" id="IPR011250">
    <property type="entry name" value="OMP/PagP_B-barrel"/>
</dbReference>
<reference evidence="3" key="1">
    <citation type="submission" date="2016-10" db="EMBL/GenBank/DDBJ databases">
        <authorList>
            <person name="Varghese N."/>
            <person name="Submissions S."/>
        </authorList>
    </citation>
    <scope>NUCLEOTIDE SEQUENCE [LARGE SCALE GENOMIC DNA]</scope>
    <source>
        <strain evidence="3">DSM 18733</strain>
    </source>
</reference>
<dbReference type="RefSeq" id="WP_093328172.1">
    <property type="nucleotide sequence ID" value="NZ_FOAF01000006.1"/>
</dbReference>
<dbReference type="AlphaFoldDB" id="A0A1H7V6E1"/>
<gene>
    <name evidence="2" type="ORF">SAMN05661044_04100</name>
</gene>
<proteinExistence type="predicted"/>
<feature type="chain" id="PRO_5011542374" description="Outer membrane protein beta-barrel domain-containing protein" evidence="1">
    <location>
        <begin position="21"/>
        <end position="195"/>
    </location>
</feature>
<sequence length="195" mass="20598">MKRLLLFSVILLGSFFAVKAQNVDVNKPQMSEDVGLTPIKKGNWMVGGSLGSMGYSFEGKSFNVNINPRAGYFVSDGLAIGLSLNGGFQSVKNSEDIWTYGVAPFVRYFFPEGSSSTGRFFGQGEVGIAGANNGSDVTFAAGAGLGYAHFITRSVALEAVVGYNYSKANNASANAQNGLGFNLGFQIYLPGQGNK</sequence>
<evidence type="ECO:0008006" key="4">
    <source>
        <dbReference type="Google" id="ProtNLM"/>
    </source>
</evidence>
<feature type="signal peptide" evidence="1">
    <location>
        <begin position="1"/>
        <end position="20"/>
    </location>
</feature>
<name>A0A1H7V6E1_OLID1</name>
<keyword evidence="3" id="KW-1185">Reference proteome</keyword>
<evidence type="ECO:0000313" key="2">
    <source>
        <dbReference type="EMBL" id="SEM04287.1"/>
    </source>
</evidence>
<accession>A0A1H7V6E1</accession>
<dbReference type="STRING" id="407022.SAMN05661044_04100"/>
<evidence type="ECO:0000313" key="3">
    <source>
        <dbReference type="Proteomes" id="UP000199421"/>
    </source>
</evidence>
<organism evidence="2 3">
    <name type="scientific">Olivibacter domesticus</name>
    <name type="common">Pseudosphingobacterium domesticum</name>
    <dbReference type="NCBI Taxonomy" id="407022"/>
    <lineage>
        <taxon>Bacteria</taxon>
        <taxon>Pseudomonadati</taxon>
        <taxon>Bacteroidota</taxon>
        <taxon>Sphingobacteriia</taxon>
        <taxon>Sphingobacteriales</taxon>
        <taxon>Sphingobacteriaceae</taxon>
        <taxon>Olivibacter</taxon>
    </lineage>
</organism>
<keyword evidence="1" id="KW-0732">Signal</keyword>
<evidence type="ECO:0000256" key="1">
    <source>
        <dbReference type="SAM" id="SignalP"/>
    </source>
</evidence>
<dbReference type="OrthoDB" id="945117at2"/>